<comment type="caution">
    <text evidence="5">The sequence shown here is derived from an EMBL/GenBank/DDBJ whole genome shotgun (WGS) entry which is preliminary data.</text>
</comment>
<proteinExistence type="predicted"/>
<evidence type="ECO:0000259" key="4">
    <source>
        <dbReference type="PROSITE" id="PS50949"/>
    </source>
</evidence>
<accession>A0A926GAG5</accession>
<protein>
    <submittedName>
        <fullName evidence="5">GntR family transcriptional regulator</fullName>
    </submittedName>
</protein>
<dbReference type="Gene3D" id="1.10.10.10">
    <property type="entry name" value="Winged helix-like DNA-binding domain superfamily/Winged helix DNA-binding domain"/>
    <property type="match status" value="1"/>
</dbReference>
<dbReference type="Proteomes" id="UP000608594">
    <property type="component" value="Unassembled WGS sequence"/>
</dbReference>
<evidence type="ECO:0000256" key="2">
    <source>
        <dbReference type="ARBA" id="ARBA00023125"/>
    </source>
</evidence>
<dbReference type="InterPro" id="IPR008920">
    <property type="entry name" value="TF_FadR/GntR_C"/>
</dbReference>
<dbReference type="InterPro" id="IPR036388">
    <property type="entry name" value="WH-like_DNA-bd_sf"/>
</dbReference>
<dbReference type="Pfam" id="PF00392">
    <property type="entry name" value="GntR"/>
    <property type="match status" value="1"/>
</dbReference>
<dbReference type="SUPFAM" id="SSF46785">
    <property type="entry name" value="Winged helix' DNA-binding domain"/>
    <property type="match status" value="1"/>
</dbReference>
<organism evidence="5 6">
    <name type="scientific">Paracoccus amoyensis</name>
    <dbReference type="NCBI Taxonomy" id="2760093"/>
    <lineage>
        <taxon>Bacteria</taxon>
        <taxon>Pseudomonadati</taxon>
        <taxon>Pseudomonadota</taxon>
        <taxon>Alphaproteobacteria</taxon>
        <taxon>Rhodobacterales</taxon>
        <taxon>Paracoccaceae</taxon>
        <taxon>Paracoccus</taxon>
    </lineage>
</organism>
<evidence type="ECO:0000256" key="3">
    <source>
        <dbReference type="ARBA" id="ARBA00023163"/>
    </source>
</evidence>
<evidence type="ECO:0000313" key="5">
    <source>
        <dbReference type="EMBL" id="MBC9246336.1"/>
    </source>
</evidence>
<evidence type="ECO:0000256" key="1">
    <source>
        <dbReference type="ARBA" id="ARBA00023015"/>
    </source>
</evidence>
<feature type="domain" description="HTH gntR-type" evidence="4">
    <location>
        <begin position="11"/>
        <end position="78"/>
    </location>
</feature>
<dbReference type="InterPro" id="IPR011711">
    <property type="entry name" value="GntR_C"/>
</dbReference>
<dbReference type="RefSeq" id="WP_187792832.1">
    <property type="nucleotide sequence ID" value="NZ_JACOQL010000002.1"/>
</dbReference>
<dbReference type="PROSITE" id="PS50949">
    <property type="entry name" value="HTH_GNTR"/>
    <property type="match status" value="1"/>
</dbReference>
<gene>
    <name evidence="5" type="ORF">H4P12_06335</name>
</gene>
<dbReference type="GO" id="GO:0003700">
    <property type="term" value="F:DNA-binding transcription factor activity"/>
    <property type="evidence" value="ECO:0007669"/>
    <property type="project" value="InterPro"/>
</dbReference>
<reference evidence="5" key="1">
    <citation type="submission" date="2020-08" db="EMBL/GenBank/DDBJ databases">
        <title>Paracoccus amoyensis sp. nov., isolated from the surface seawater at coast of Xiamen, Fujian.</title>
        <authorList>
            <person name="Lyu L."/>
        </authorList>
    </citation>
    <scope>NUCLEOTIDE SEQUENCE</scope>
    <source>
        <strain evidence="5">11-3</strain>
    </source>
</reference>
<keyword evidence="1" id="KW-0805">Transcription regulation</keyword>
<name>A0A926GAG5_9RHOB</name>
<dbReference type="SMART" id="SM00895">
    <property type="entry name" value="FCD"/>
    <property type="match status" value="1"/>
</dbReference>
<keyword evidence="6" id="KW-1185">Reference proteome</keyword>
<dbReference type="SUPFAM" id="SSF48008">
    <property type="entry name" value="GntR ligand-binding domain-like"/>
    <property type="match status" value="1"/>
</dbReference>
<dbReference type="Gene3D" id="1.20.120.530">
    <property type="entry name" value="GntR ligand-binding domain-like"/>
    <property type="match status" value="1"/>
</dbReference>
<dbReference type="PANTHER" id="PTHR43537">
    <property type="entry name" value="TRANSCRIPTIONAL REGULATOR, GNTR FAMILY"/>
    <property type="match status" value="1"/>
</dbReference>
<keyword evidence="3" id="KW-0804">Transcription</keyword>
<dbReference type="InterPro" id="IPR036390">
    <property type="entry name" value="WH_DNA-bd_sf"/>
</dbReference>
<sequence>MSRLFPPIDKSGLGDQVYLAISKSLASGALKPGTRLTIRSLAEQMGVSVTPVRDAVLRLVQDGGLVFRGPRDIRVPVIDQDRYMEIRRIRMELEGLGAQTAAERRTPADIAMLEELVAANEKALLEGDTATAISLNQQFHFSLLQIADMPLLQEIVRRLWLQMGPVISAAYQQGGRVMISCHYDILNAIRDGNGARARAAIQRDLAEGGDIILSANVLGPEAAP</sequence>
<dbReference type="AlphaFoldDB" id="A0A926GAG5"/>
<dbReference type="EMBL" id="JACOQL010000002">
    <property type="protein sequence ID" value="MBC9246336.1"/>
    <property type="molecule type" value="Genomic_DNA"/>
</dbReference>
<dbReference type="PANTHER" id="PTHR43537:SF39">
    <property type="entry name" value="HTH-TYPE TRANSCRIPTIONAL REGULATOR MCBR"/>
    <property type="match status" value="1"/>
</dbReference>
<dbReference type="Pfam" id="PF07729">
    <property type="entry name" value="FCD"/>
    <property type="match status" value="1"/>
</dbReference>
<evidence type="ECO:0000313" key="6">
    <source>
        <dbReference type="Proteomes" id="UP000608594"/>
    </source>
</evidence>
<dbReference type="InterPro" id="IPR000524">
    <property type="entry name" value="Tscrpt_reg_HTH_GntR"/>
</dbReference>
<keyword evidence="2" id="KW-0238">DNA-binding</keyword>
<dbReference type="SMART" id="SM00345">
    <property type="entry name" value="HTH_GNTR"/>
    <property type="match status" value="1"/>
</dbReference>
<dbReference type="GO" id="GO:0003677">
    <property type="term" value="F:DNA binding"/>
    <property type="evidence" value="ECO:0007669"/>
    <property type="project" value="UniProtKB-KW"/>
</dbReference>